<dbReference type="Pfam" id="PF05368">
    <property type="entry name" value="NmrA"/>
    <property type="match status" value="1"/>
</dbReference>
<dbReference type="InterPro" id="IPR036291">
    <property type="entry name" value="NAD(P)-bd_dom_sf"/>
</dbReference>
<gene>
    <name evidence="2" type="ORF">FCE95_11065</name>
</gene>
<dbReference type="Proteomes" id="UP000308707">
    <property type="component" value="Unassembled WGS sequence"/>
</dbReference>
<dbReference type="PANTHER" id="PTHR43162:SF1">
    <property type="entry name" value="PRESTALK A DIFFERENTIATION PROTEIN A"/>
    <property type="match status" value="1"/>
</dbReference>
<keyword evidence="3" id="KW-1185">Reference proteome</keyword>
<protein>
    <submittedName>
        <fullName evidence="2">NAD-dependent epimerase/dehydratase family protein</fullName>
    </submittedName>
</protein>
<dbReference type="Gene3D" id="3.90.25.10">
    <property type="entry name" value="UDP-galactose 4-epimerase, domain 1"/>
    <property type="match status" value="1"/>
</dbReference>
<name>A0A4U5JQK4_9GAMM</name>
<dbReference type="AlphaFoldDB" id="A0A4U5JQK4"/>
<dbReference type="PANTHER" id="PTHR43162">
    <property type="match status" value="1"/>
</dbReference>
<dbReference type="EMBL" id="SZUA01000002">
    <property type="protein sequence ID" value="TKR31146.1"/>
    <property type="molecule type" value="Genomic_DNA"/>
</dbReference>
<dbReference type="InterPro" id="IPR051604">
    <property type="entry name" value="Ergot_Alk_Oxidoreductase"/>
</dbReference>
<dbReference type="SUPFAM" id="SSF51735">
    <property type="entry name" value="NAD(P)-binding Rossmann-fold domains"/>
    <property type="match status" value="1"/>
</dbReference>
<sequence length="287" mass="31126">MYVVMGATGHVGSSVASNLLAQKQAVVVVTRDAAKAEEWRGRGADACVIDDVRSVDQLRQAFKRGRRAFLLNPPAPIDTDTDREERETVRCILEALQDSGLEKVVAESTGGAQPGERCGDLNVLYEFEQGLERQPIPAHCIRAAYYYSNFDGMLGQAKRGRLPSMYPADLKIPMAAPEDLGKIAARLLQESPADTGVTYAEGPERYSFADAALAFQQALGRPVALEVLPRTQWEEAFRELGFSPAAADSYARMTAATADSDFEVPGEPARGAVTLRDYIALLVEAEG</sequence>
<organism evidence="2 3">
    <name type="scientific">Luteimonas gilva</name>
    <dbReference type="NCBI Taxonomy" id="2572684"/>
    <lineage>
        <taxon>Bacteria</taxon>
        <taxon>Pseudomonadati</taxon>
        <taxon>Pseudomonadota</taxon>
        <taxon>Gammaproteobacteria</taxon>
        <taxon>Lysobacterales</taxon>
        <taxon>Lysobacteraceae</taxon>
        <taxon>Luteimonas</taxon>
    </lineage>
</organism>
<evidence type="ECO:0000259" key="1">
    <source>
        <dbReference type="Pfam" id="PF05368"/>
    </source>
</evidence>
<dbReference type="InterPro" id="IPR008030">
    <property type="entry name" value="NmrA-like"/>
</dbReference>
<dbReference type="Gene3D" id="3.40.50.720">
    <property type="entry name" value="NAD(P)-binding Rossmann-like Domain"/>
    <property type="match status" value="1"/>
</dbReference>
<proteinExistence type="predicted"/>
<reference evidence="2 3" key="1">
    <citation type="submission" date="2019-04" db="EMBL/GenBank/DDBJ databases">
        <title>Reference strain of H23.</title>
        <authorList>
            <person name="Luo X."/>
        </authorList>
    </citation>
    <scope>NUCLEOTIDE SEQUENCE [LARGE SCALE GENOMIC DNA]</scope>
    <source>
        <strain evidence="2 3">H23</strain>
    </source>
</reference>
<feature type="domain" description="NmrA-like" evidence="1">
    <location>
        <begin position="3"/>
        <end position="231"/>
    </location>
</feature>
<evidence type="ECO:0000313" key="2">
    <source>
        <dbReference type="EMBL" id="TKR31146.1"/>
    </source>
</evidence>
<comment type="caution">
    <text evidence="2">The sequence shown here is derived from an EMBL/GenBank/DDBJ whole genome shotgun (WGS) entry which is preliminary data.</text>
</comment>
<evidence type="ECO:0000313" key="3">
    <source>
        <dbReference type="Proteomes" id="UP000308707"/>
    </source>
</evidence>
<accession>A0A4U5JQK4</accession>
<dbReference type="OrthoDB" id="9798669at2"/>